<sequence>MWEDVSFLPDSNKGKKTFTACKSGTSKGNWPAMSSGDKVYFEIDAVNKSTGQVFLNVKTVKIAH</sequence>
<evidence type="ECO:0000313" key="1">
    <source>
        <dbReference type="EMBL" id="MBU7597549.1"/>
    </source>
</evidence>
<dbReference type="RefSeq" id="WP_211039375.1">
    <property type="nucleotide sequence ID" value="NZ_JAELVF020000001.1"/>
</dbReference>
<proteinExistence type="predicted"/>
<dbReference type="AlphaFoldDB" id="A0A949JJW4"/>
<accession>A0A949JJW4</accession>
<comment type="caution">
    <text evidence="1">The sequence shown here is derived from an EMBL/GenBank/DDBJ whole genome shotgun (WGS) entry which is preliminary data.</text>
</comment>
<name>A0A949JJW4_9ACTN</name>
<keyword evidence="2" id="KW-1185">Reference proteome</keyword>
<organism evidence="1 2">
    <name type="scientific">Streptomyces tardus</name>
    <dbReference type="NCBI Taxonomy" id="2780544"/>
    <lineage>
        <taxon>Bacteria</taxon>
        <taxon>Bacillati</taxon>
        <taxon>Actinomycetota</taxon>
        <taxon>Actinomycetes</taxon>
        <taxon>Kitasatosporales</taxon>
        <taxon>Streptomycetaceae</taxon>
        <taxon>Streptomyces</taxon>
    </lineage>
</organism>
<reference evidence="1" key="1">
    <citation type="submission" date="2021-06" db="EMBL/GenBank/DDBJ databases">
        <title>Sequencing of actinobacteria type strains.</title>
        <authorList>
            <person name="Nguyen G.-S."/>
            <person name="Wentzel A."/>
        </authorList>
    </citation>
    <scope>NUCLEOTIDE SEQUENCE</scope>
    <source>
        <strain evidence="1">P38-E01</strain>
    </source>
</reference>
<dbReference type="EMBL" id="JAELVF020000001">
    <property type="protein sequence ID" value="MBU7597549.1"/>
    <property type="molecule type" value="Genomic_DNA"/>
</dbReference>
<protein>
    <submittedName>
        <fullName evidence="1">Uncharacterized protein</fullName>
    </submittedName>
</protein>
<evidence type="ECO:0000313" key="2">
    <source>
        <dbReference type="Proteomes" id="UP000694501"/>
    </source>
</evidence>
<dbReference type="Proteomes" id="UP000694501">
    <property type="component" value="Unassembled WGS sequence"/>
</dbReference>
<gene>
    <name evidence="1" type="ORF">JGS22_007915</name>
</gene>